<evidence type="ECO:0000259" key="4">
    <source>
        <dbReference type="PROSITE" id="PS50885"/>
    </source>
</evidence>
<keyword evidence="2" id="KW-0812">Transmembrane</keyword>
<dbReference type="InterPro" id="IPR029787">
    <property type="entry name" value="Nucleotide_cyclase"/>
</dbReference>
<dbReference type="InterPro" id="IPR052155">
    <property type="entry name" value="Biofilm_reg_signaling"/>
</dbReference>
<feature type="transmembrane region" description="Helical" evidence="2">
    <location>
        <begin position="340"/>
        <end position="360"/>
    </location>
</feature>
<dbReference type="NCBIfam" id="TIGR00254">
    <property type="entry name" value="GGDEF"/>
    <property type="match status" value="1"/>
</dbReference>
<feature type="domain" description="EAL" evidence="3">
    <location>
        <begin position="589"/>
        <end position="842"/>
    </location>
</feature>
<dbReference type="InterPro" id="IPR001633">
    <property type="entry name" value="EAL_dom"/>
</dbReference>
<name>A0A5C8NN30_9BURK</name>
<dbReference type="CDD" id="cd01949">
    <property type="entry name" value="GGDEF"/>
    <property type="match status" value="1"/>
</dbReference>
<dbReference type="SUPFAM" id="SSF55073">
    <property type="entry name" value="Nucleotide cyclase"/>
    <property type="match status" value="1"/>
</dbReference>
<dbReference type="Pfam" id="PF14827">
    <property type="entry name" value="dCache_3"/>
    <property type="match status" value="1"/>
</dbReference>
<dbReference type="PROSITE" id="PS50885">
    <property type="entry name" value="HAMP"/>
    <property type="match status" value="1"/>
</dbReference>
<keyword evidence="7" id="KW-1185">Reference proteome</keyword>
<feature type="domain" description="HAMP" evidence="4">
    <location>
        <begin position="361"/>
        <end position="413"/>
    </location>
</feature>
<dbReference type="SUPFAM" id="SSF158472">
    <property type="entry name" value="HAMP domain-like"/>
    <property type="match status" value="1"/>
</dbReference>
<gene>
    <name evidence="6" type="ORF">FHP08_17430</name>
</gene>
<dbReference type="AlphaFoldDB" id="A0A5C8NN30"/>
<dbReference type="PROSITE" id="PS50883">
    <property type="entry name" value="EAL"/>
    <property type="match status" value="1"/>
</dbReference>
<evidence type="ECO:0000256" key="1">
    <source>
        <dbReference type="SAM" id="MobiDB-lite"/>
    </source>
</evidence>
<dbReference type="OrthoDB" id="9813903at2"/>
<dbReference type="SMART" id="SM00052">
    <property type="entry name" value="EAL"/>
    <property type="match status" value="1"/>
</dbReference>
<organism evidence="6 7">
    <name type="scientific">Zeimonas arvi</name>
    <dbReference type="NCBI Taxonomy" id="2498847"/>
    <lineage>
        <taxon>Bacteria</taxon>
        <taxon>Pseudomonadati</taxon>
        <taxon>Pseudomonadota</taxon>
        <taxon>Betaproteobacteria</taxon>
        <taxon>Burkholderiales</taxon>
        <taxon>Burkholderiaceae</taxon>
        <taxon>Zeimonas</taxon>
    </lineage>
</organism>
<dbReference type="Pfam" id="PF00672">
    <property type="entry name" value="HAMP"/>
    <property type="match status" value="1"/>
</dbReference>
<accession>A0A5C8NN30</accession>
<dbReference type="Proteomes" id="UP000321548">
    <property type="component" value="Unassembled WGS sequence"/>
</dbReference>
<dbReference type="InterPro" id="IPR000160">
    <property type="entry name" value="GGDEF_dom"/>
</dbReference>
<proteinExistence type="predicted"/>
<dbReference type="SUPFAM" id="SSF141868">
    <property type="entry name" value="EAL domain-like"/>
    <property type="match status" value="1"/>
</dbReference>
<dbReference type="CDD" id="cd06225">
    <property type="entry name" value="HAMP"/>
    <property type="match status" value="1"/>
</dbReference>
<keyword evidence="2" id="KW-1133">Transmembrane helix</keyword>
<feature type="domain" description="GGDEF" evidence="5">
    <location>
        <begin position="449"/>
        <end position="580"/>
    </location>
</feature>
<dbReference type="GO" id="GO:0007165">
    <property type="term" value="P:signal transduction"/>
    <property type="evidence" value="ECO:0007669"/>
    <property type="project" value="InterPro"/>
</dbReference>
<feature type="compositionally biased region" description="Basic and acidic residues" evidence="1">
    <location>
        <begin position="24"/>
        <end position="47"/>
    </location>
</feature>
<sequence>MGAAREPAGRRLGRDGGASRPRRRAGDLADRHFASRRPARAEPRDPGDVSQADVAPMTVLPRFRTLRARIIVLFAVLVVVGQAIGYLLMDGAHRSTAQQQLERSLAAGERVFGRQLQHSRAQLAQAAGVLAADFALREAIATRDAATLASVLANHGRRIAASTMMLLSLDGQVLADARDDQPGVGRRAASRVPYPELFERASRGEGASGVVIDEGRPYQVVIVPVLAPVPIAWIAVGFLIDDDLANDLKALTGLEVSFVARQRDTFVVLASTMAPGLDATLTRRLLATGTDAVAHVVEVGEDRYGTRVLALEGERKGQVSAVLQQSIDELLRGYDRLRQFLAVLAVASVCVLVVLGYLVARGITRPLAMLGAGAARMRRGDYSEPIVVRQRDEVGMLADSFNRMREDIASREREILRLAYVDRLTGLPNRAGFNERLERAIVSHRGIGQRFAVVLLNLDRFRLVNDTLGHEAGDDVLRQVGDRLVALIGDSQHVARFGGDEFAVLLDRADSGGATRVAERILDCLKAPFGAAGQPVHVGASLGLAVFPDHADDAGALARHADMAMFAAKRTHVGYAVFDPSHDVARQEHLSLLGELRRAVEERQLRVHYQPKIDLAQGRTYGVEALVRWEHPDRGLVPPSAFVPFAEQTGFIRTVTRWVLDEAIRQCGEWHRNASPLNVAINLSTRDLHDPGLVGLVSDMLARHRVPAPLVTLEITESSFIDDPELALRTLRSLRALGLGLSIDDFGTGFSSLGYLKRLPVGELKIDRTFVSGMLGDRDDLVIVRSTVELAHNLGLRVVAEGVEDEAVVEALRRIGCDAAQGWFASPAQAPDALGAWLAESPWGIRQPRDEVVRSAFVM</sequence>
<dbReference type="Gene3D" id="3.20.20.450">
    <property type="entry name" value="EAL domain"/>
    <property type="match status" value="1"/>
</dbReference>
<dbReference type="Pfam" id="PF00990">
    <property type="entry name" value="GGDEF"/>
    <property type="match status" value="1"/>
</dbReference>
<feature type="transmembrane region" description="Helical" evidence="2">
    <location>
        <begin position="70"/>
        <end position="89"/>
    </location>
</feature>
<keyword evidence="2" id="KW-0472">Membrane</keyword>
<feature type="region of interest" description="Disordered" evidence="1">
    <location>
        <begin position="1"/>
        <end position="52"/>
    </location>
</feature>
<dbReference type="PANTHER" id="PTHR44757">
    <property type="entry name" value="DIGUANYLATE CYCLASE DGCP"/>
    <property type="match status" value="1"/>
</dbReference>
<evidence type="ECO:0000259" key="3">
    <source>
        <dbReference type="PROSITE" id="PS50883"/>
    </source>
</evidence>
<dbReference type="EMBL" id="VDUY01000009">
    <property type="protein sequence ID" value="TXL62608.1"/>
    <property type="molecule type" value="Genomic_DNA"/>
</dbReference>
<dbReference type="PANTHER" id="PTHR44757:SF2">
    <property type="entry name" value="BIOFILM ARCHITECTURE MAINTENANCE PROTEIN MBAA"/>
    <property type="match status" value="1"/>
</dbReference>
<evidence type="ECO:0000256" key="2">
    <source>
        <dbReference type="SAM" id="Phobius"/>
    </source>
</evidence>
<dbReference type="SMART" id="SM00267">
    <property type="entry name" value="GGDEF"/>
    <property type="match status" value="1"/>
</dbReference>
<dbReference type="PROSITE" id="PS50887">
    <property type="entry name" value="GGDEF"/>
    <property type="match status" value="1"/>
</dbReference>
<dbReference type="Gene3D" id="3.30.70.270">
    <property type="match status" value="1"/>
</dbReference>
<evidence type="ECO:0000313" key="6">
    <source>
        <dbReference type="EMBL" id="TXL62608.1"/>
    </source>
</evidence>
<dbReference type="SMART" id="SM00304">
    <property type="entry name" value="HAMP"/>
    <property type="match status" value="1"/>
</dbReference>
<feature type="transmembrane region" description="Helical" evidence="2">
    <location>
        <begin position="218"/>
        <end position="240"/>
    </location>
</feature>
<evidence type="ECO:0000259" key="5">
    <source>
        <dbReference type="PROSITE" id="PS50887"/>
    </source>
</evidence>
<dbReference type="InterPro" id="IPR029150">
    <property type="entry name" value="dCache_3"/>
</dbReference>
<reference evidence="6 7" key="1">
    <citation type="submission" date="2019-06" db="EMBL/GenBank/DDBJ databases">
        <title>Quisquiliibacterium sp. nov., isolated from a maize field.</title>
        <authorList>
            <person name="Lin S.-Y."/>
            <person name="Tsai C.-F."/>
            <person name="Young C.-C."/>
        </authorList>
    </citation>
    <scope>NUCLEOTIDE SEQUENCE [LARGE SCALE GENOMIC DNA]</scope>
    <source>
        <strain evidence="6 7">CC-CFT501</strain>
    </source>
</reference>
<dbReference type="CDD" id="cd01948">
    <property type="entry name" value="EAL"/>
    <property type="match status" value="1"/>
</dbReference>
<dbReference type="InterPro" id="IPR035919">
    <property type="entry name" value="EAL_sf"/>
</dbReference>
<dbReference type="GO" id="GO:0016020">
    <property type="term" value="C:membrane"/>
    <property type="evidence" value="ECO:0007669"/>
    <property type="project" value="InterPro"/>
</dbReference>
<dbReference type="InterPro" id="IPR003660">
    <property type="entry name" value="HAMP_dom"/>
</dbReference>
<dbReference type="Gene3D" id="6.10.340.10">
    <property type="match status" value="1"/>
</dbReference>
<evidence type="ECO:0000313" key="7">
    <source>
        <dbReference type="Proteomes" id="UP000321548"/>
    </source>
</evidence>
<dbReference type="Pfam" id="PF00563">
    <property type="entry name" value="EAL"/>
    <property type="match status" value="1"/>
</dbReference>
<comment type="caution">
    <text evidence="6">The sequence shown here is derived from an EMBL/GenBank/DDBJ whole genome shotgun (WGS) entry which is preliminary data.</text>
</comment>
<protein>
    <submittedName>
        <fullName evidence="6">EAL domain-containing protein</fullName>
    </submittedName>
</protein>
<dbReference type="InterPro" id="IPR043128">
    <property type="entry name" value="Rev_trsase/Diguanyl_cyclase"/>
</dbReference>